<keyword evidence="7" id="KW-1185">Reference proteome</keyword>
<dbReference type="PANTHER" id="PTHR37481">
    <property type="entry name" value="LIPOPOLYSACCHARIDE EXPORT SYSTEM PROTEIN LPTC"/>
    <property type="match status" value="1"/>
</dbReference>
<dbReference type="AlphaFoldDB" id="A0A934PYD2"/>
<dbReference type="InterPro" id="IPR052363">
    <property type="entry name" value="LPS_export_LptC"/>
</dbReference>
<dbReference type="RefSeq" id="WP_200790204.1">
    <property type="nucleotide sequence ID" value="NZ_JAEDAO010000001.1"/>
</dbReference>
<sequence>MGLLALGTYWLARNTPTFLGGSDTQRPVTHDPDYFMRGFQVRTFDVNGRLKTEVYGTEARHYPDTDTMEIDQPRIRSYDERGAVTVATANRGLSNADASEVQLMGNAVVVREPVPGTTIPRMEFRGEFLHAYMNTERVKSHKPVTLIRGNDVFTADQMDYDNLDRVMQLGGRVRGRLVPDRAKP</sequence>
<proteinExistence type="predicted"/>
<dbReference type="GO" id="GO:0030288">
    <property type="term" value="C:outer membrane-bounded periplasmic space"/>
    <property type="evidence" value="ECO:0007669"/>
    <property type="project" value="TreeGrafter"/>
</dbReference>
<evidence type="ECO:0000256" key="2">
    <source>
        <dbReference type="ARBA" id="ARBA00022519"/>
    </source>
</evidence>
<comment type="caution">
    <text evidence="6">The sequence shown here is derived from an EMBL/GenBank/DDBJ whole genome shotgun (WGS) entry which is preliminary data.</text>
</comment>
<dbReference type="GO" id="GO:0017089">
    <property type="term" value="F:glycolipid transfer activity"/>
    <property type="evidence" value="ECO:0007669"/>
    <property type="project" value="TreeGrafter"/>
</dbReference>
<dbReference type="InterPro" id="IPR010664">
    <property type="entry name" value="LipoPS_assembly_LptC-rel"/>
</dbReference>
<reference evidence="6" key="1">
    <citation type="submission" date="2020-12" db="EMBL/GenBank/DDBJ databases">
        <title>Ramlibacter sp. nov., isolated from a freshwater alga, Cryptomonas.</title>
        <authorList>
            <person name="Kim H.M."/>
            <person name="Jeon C.O."/>
        </authorList>
    </citation>
    <scope>NUCLEOTIDE SEQUENCE</scope>
    <source>
        <strain evidence="6">CrO1</strain>
    </source>
</reference>
<keyword evidence="1" id="KW-1003">Cell membrane</keyword>
<dbReference type="EMBL" id="JAEDAO010000001">
    <property type="protein sequence ID" value="MBK0391337.1"/>
    <property type="molecule type" value="Genomic_DNA"/>
</dbReference>
<dbReference type="GO" id="GO:0005886">
    <property type="term" value="C:plasma membrane"/>
    <property type="evidence" value="ECO:0007669"/>
    <property type="project" value="InterPro"/>
</dbReference>
<keyword evidence="5" id="KW-0472">Membrane</keyword>
<name>A0A934PYD2_9BURK</name>
<dbReference type="Gene3D" id="2.60.450.10">
    <property type="entry name" value="Lipopolysaccharide (LPS) transport protein A like domain"/>
    <property type="match status" value="1"/>
</dbReference>
<dbReference type="Pfam" id="PF06835">
    <property type="entry name" value="LptC"/>
    <property type="match status" value="1"/>
</dbReference>
<dbReference type="GO" id="GO:0015221">
    <property type="term" value="F:lipopolysaccharide transmembrane transporter activity"/>
    <property type="evidence" value="ECO:0007669"/>
    <property type="project" value="InterPro"/>
</dbReference>
<evidence type="ECO:0000256" key="3">
    <source>
        <dbReference type="ARBA" id="ARBA00022692"/>
    </source>
</evidence>
<evidence type="ECO:0000313" key="6">
    <source>
        <dbReference type="EMBL" id="MBK0391337.1"/>
    </source>
</evidence>
<evidence type="ECO:0000256" key="1">
    <source>
        <dbReference type="ARBA" id="ARBA00022475"/>
    </source>
</evidence>
<accession>A0A934PYD2</accession>
<protein>
    <submittedName>
        <fullName evidence="6">LPS export ABC transporter periplasmic protein LptC</fullName>
    </submittedName>
</protein>
<evidence type="ECO:0000256" key="4">
    <source>
        <dbReference type="ARBA" id="ARBA00022989"/>
    </source>
</evidence>
<dbReference type="PANTHER" id="PTHR37481:SF1">
    <property type="entry name" value="LIPOPOLYSACCHARIDE EXPORT SYSTEM PROTEIN LPTC"/>
    <property type="match status" value="1"/>
</dbReference>
<evidence type="ECO:0000313" key="7">
    <source>
        <dbReference type="Proteomes" id="UP000617041"/>
    </source>
</evidence>
<keyword evidence="3" id="KW-0812">Transmembrane</keyword>
<keyword evidence="4" id="KW-1133">Transmembrane helix</keyword>
<organism evidence="6 7">
    <name type="scientific">Ramlibacter algicola</name>
    <dbReference type="NCBI Taxonomy" id="2795217"/>
    <lineage>
        <taxon>Bacteria</taxon>
        <taxon>Pseudomonadati</taxon>
        <taxon>Pseudomonadota</taxon>
        <taxon>Betaproteobacteria</taxon>
        <taxon>Burkholderiales</taxon>
        <taxon>Comamonadaceae</taxon>
        <taxon>Ramlibacter</taxon>
    </lineage>
</organism>
<dbReference type="Proteomes" id="UP000617041">
    <property type="component" value="Unassembled WGS sequence"/>
</dbReference>
<keyword evidence="2" id="KW-0997">Cell inner membrane</keyword>
<dbReference type="InterPro" id="IPR026265">
    <property type="entry name" value="LptC"/>
</dbReference>
<dbReference type="NCBIfam" id="TIGR04409">
    <property type="entry name" value="LptC_YrbK"/>
    <property type="match status" value="1"/>
</dbReference>
<gene>
    <name evidence="6" type="primary">lptC</name>
    <name evidence="6" type="ORF">I8E28_01920</name>
</gene>
<evidence type="ECO:0000256" key="5">
    <source>
        <dbReference type="ARBA" id="ARBA00023136"/>
    </source>
</evidence>